<name>A0A1I7FTH9_9PROT</name>
<gene>
    <name evidence="3" type="ORF">SAMN05216417_102203</name>
</gene>
<keyword evidence="1" id="KW-0677">Repeat</keyword>
<dbReference type="EMBL" id="FPBZ01000002">
    <property type="protein sequence ID" value="SFU39473.1"/>
    <property type="molecule type" value="Genomic_DNA"/>
</dbReference>
<dbReference type="SUPFAM" id="SSF52540">
    <property type="entry name" value="P-loop containing nucleoside triphosphate hydrolases"/>
    <property type="match status" value="1"/>
</dbReference>
<evidence type="ECO:0000259" key="2">
    <source>
        <dbReference type="Pfam" id="PF24883"/>
    </source>
</evidence>
<proteinExistence type="predicted"/>
<dbReference type="InterPro" id="IPR056884">
    <property type="entry name" value="NPHP3-like_N"/>
</dbReference>
<dbReference type="RefSeq" id="WP_074973069.1">
    <property type="nucleotide sequence ID" value="NZ_FPBZ01000002.1"/>
</dbReference>
<feature type="domain" description="Nephrocystin 3-like N-terminal" evidence="2">
    <location>
        <begin position="182"/>
        <end position="330"/>
    </location>
</feature>
<dbReference type="Pfam" id="PF24883">
    <property type="entry name" value="NPHP3_N"/>
    <property type="match status" value="1"/>
</dbReference>
<dbReference type="Proteomes" id="UP000182649">
    <property type="component" value="Unassembled WGS sequence"/>
</dbReference>
<dbReference type="PANTHER" id="PTHR10039">
    <property type="entry name" value="AMELOGENIN"/>
    <property type="match status" value="1"/>
</dbReference>
<protein>
    <recommendedName>
        <fullName evidence="2">Nephrocystin 3-like N-terminal domain-containing protein</fullName>
    </recommendedName>
</protein>
<dbReference type="OrthoDB" id="443465at2"/>
<dbReference type="Gene3D" id="3.40.50.300">
    <property type="entry name" value="P-loop containing nucleotide triphosphate hydrolases"/>
    <property type="match status" value="1"/>
</dbReference>
<evidence type="ECO:0000313" key="4">
    <source>
        <dbReference type="Proteomes" id="UP000182649"/>
    </source>
</evidence>
<dbReference type="InterPro" id="IPR027417">
    <property type="entry name" value="P-loop_NTPase"/>
</dbReference>
<evidence type="ECO:0000256" key="1">
    <source>
        <dbReference type="ARBA" id="ARBA00022737"/>
    </source>
</evidence>
<sequence length="659" mass="76235">MNSQPLKEKFRPESISSEFGQLFTSAWEFTRRQHTDGVTSSREYVREFYNWIKPKDARNSGTFRALVEKVTGNTYSTFGHWQSEGSPKNGDKASLCFGASAQFHGVHIEEHFARFIHFWNSFREKNSVAPDFSEYKTESKKLRAKYRLIPIEQYPFAAQIQTLLHPESFERHSVFNEIKGFIDSQPSGYFMIEGGAGMGKSWLIAYTATTLHDSGLYNCAWHFNELASGLNGSYDLLKSLFPQFSSKYDLIHLQHEYERVLQNDTGYAAFYQTLFDHLSYCEPLEGHPLVILIDALDEVSSLDSSIEAKSNTQFIPQRLPKNIYIVVTSRNFSRETFIGNTKKIRLTVRSAFQKKDIEGYIRQQARKNNVKNWIEKQYWKKDTDPTEAFVDLMIRSSQLTFIYLFFVFRQIEDYTPASMPQGIENYYAQQLTRLYGSSPVTKSASQKIFDAILQFPPSVSAITIQRYTSLDFDTIHDVCKAASSIKLIEEYENDFHVRFYSYFHKSFYDYLAAELHSEERPKRFLNLFHALKEDFEYGQDEFSLLIDASPNDLINVLFSLCDGLNKLGILGSKRYEDFNDLVEIFINTAFLQIALATHAGTQIKDRLEIIQNAFNKQRGEETINPLLGAIKFSMAQNSFINLTSNKIRNFLRSLDEDKD</sequence>
<organism evidence="3 4">
    <name type="scientific">Nitrosospira multiformis</name>
    <dbReference type="NCBI Taxonomy" id="1231"/>
    <lineage>
        <taxon>Bacteria</taxon>
        <taxon>Pseudomonadati</taxon>
        <taxon>Pseudomonadota</taxon>
        <taxon>Betaproteobacteria</taxon>
        <taxon>Nitrosomonadales</taxon>
        <taxon>Nitrosomonadaceae</taxon>
        <taxon>Nitrosospira</taxon>
    </lineage>
</organism>
<accession>A0A1I7FTH9</accession>
<evidence type="ECO:0000313" key="3">
    <source>
        <dbReference type="EMBL" id="SFU39473.1"/>
    </source>
</evidence>
<reference evidence="3 4" key="1">
    <citation type="submission" date="2016-10" db="EMBL/GenBank/DDBJ databases">
        <authorList>
            <person name="de Groot N.N."/>
        </authorList>
    </citation>
    <scope>NUCLEOTIDE SEQUENCE [LARGE SCALE GENOMIC DNA]</scope>
    <source>
        <strain evidence="3 4">Nl14</strain>
    </source>
</reference>
<dbReference type="AlphaFoldDB" id="A0A1I7FTH9"/>